<reference evidence="2 3" key="1">
    <citation type="journal article" date="2015" name="Environ. Microbiol.">
        <title>Genome analyses suggest the presence of polyploidy and recent human-driven expansions in eight global populations of the honeybee pathogen Nosema ceranae.</title>
        <authorList>
            <person name="Pelin A."/>
            <person name="Selman M."/>
            <person name="Aris-Brosou S."/>
            <person name="Farinelli L."/>
            <person name="Corradi N."/>
        </authorList>
    </citation>
    <scope>NUCLEOTIDE SEQUENCE [LARGE SCALE GENOMIC DNA]</scope>
    <source>
        <strain evidence="2 3">PA08 1199</strain>
    </source>
</reference>
<feature type="non-terminal residue" evidence="2">
    <location>
        <position position="1"/>
    </location>
</feature>
<dbReference type="RefSeq" id="XP_024329633.1">
    <property type="nucleotide sequence ID" value="XM_024474323.1"/>
</dbReference>
<comment type="caution">
    <text evidence="2">The sequence shown here is derived from an EMBL/GenBank/DDBJ whole genome shotgun (WGS) entry which is preliminary data.</text>
</comment>
<keyword evidence="1" id="KW-1133">Transmembrane helix</keyword>
<dbReference type="GeneID" id="36319239"/>
<keyword evidence="1" id="KW-0472">Membrane</keyword>
<evidence type="ECO:0000313" key="3">
    <source>
        <dbReference type="Proteomes" id="UP000034350"/>
    </source>
</evidence>
<sequence length="59" mass="7253">KISFERLEGSQIFWEKKKKLFFLFFKSVTHLSTDISWLIFPLKDIMDDIDKEYEQIEHN</sequence>
<gene>
    <name evidence="2" type="ORF">AAJ76_1850004891</name>
</gene>
<feature type="transmembrane region" description="Helical" evidence="1">
    <location>
        <begin position="20"/>
        <end position="40"/>
    </location>
</feature>
<dbReference type="VEuPathDB" id="MicrosporidiaDB:AAJ76_1850004891"/>
<dbReference type="AlphaFoldDB" id="A0A0F9W833"/>
<name>A0A0F9W833_9MICR</name>
<protein>
    <submittedName>
        <fullName evidence="2">Uncharacterized protein</fullName>
    </submittedName>
</protein>
<dbReference type="Proteomes" id="UP000034350">
    <property type="component" value="Unassembled WGS sequence"/>
</dbReference>
<keyword evidence="3" id="KW-1185">Reference proteome</keyword>
<evidence type="ECO:0000313" key="2">
    <source>
        <dbReference type="EMBL" id="KKO73891.1"/>
    </source>
</evidence>
<proteinExistence type="predicted"/>
<accession>A0A0F9W833</accession>
<keyword evidence="1" id="KW-0812">Transmembrane</keyword>
<organism evidence="2 3">
    <name type="scientific">Vairimorpha ceranae</name>
    <dbReference type="NCBI Taxonomy" id="40302"/>
    <lineage>
        <taxon>Eukaryota</taxon>
        <taxon>Fungi</taxon>
        <taxon>Fungi incertae sedis</taxon>
        <taxon>Microsporidia</taxon>
        <taxon>Nosematidae</taxon>
        <taxon>Vairimorpha</taxon>
    </lineage>
</organism>
<evidence type="ECO:0000256" key="1">
    <source>
        <dbReference type="SAM" id="Phobius"/>
    </source>
</evidence>
<dbReference type="EMBL" id="JPQZ01000185">
    <property type="protein sequence ID" value="KKO73891.1"/>
    <property type="molecule type" value="Genomic_DNA"/>
</dbReference>